<dbReference type="EMBL" id="UINC01141222">
    <property type="protein sequence ID" value="SVD28832.1"/>
    <property type="molecule type" value="Genomic_DNA"/>
</dbReference>
<accession>A0A382U4D4</accession>
<organism evidence="1">
    <name type="scientific">marine metagenome</name>
    <dbReference type="NCBI Taxonomy" id="408172"/>
    <lineage>
        <taxon>unclassified sequences</taxon>
        <taxon>metagenomes</taxon>
        <taxon>ecological metagenomes</taxon>
    </lineage>
</organism>
<name>A0A382U4D4_9ZZZZ</name>
<proteinExistence type="predicted"/>
<evidence type="ECO:0000313" key="1">
    <source>
        <dbReference type="EMBL" id="SVD28832.1"/>
    </source>
</evidence>
<gene>
    <name evidence="1" type="ORF">METZ01_LOCUS381686</name>
</gene>
<dbReference type="AlphaFoldDB" id="A0A382U4D4"/>
<reference evidence="1" key="1">
    <citation type="submission" date="2018-05" db="EMBL/GenBank/DDBJ databases">
        <authorList>
            <person name="Lanie J.A."/>
            <person name="Ng W.-L."/>
            <person name="Kazmierczak K.M."/>
            <person name="Andrzejewski T.M."/>
            <person name="Davidsen T.M."/>
            <person name="Wayne K.J."/>
            <person name="Tettelin H."/>
            <person name="Glass J.I."/>
            <person name="Rusch D."/>
            <person name="Podicherti R."/>
            <person name="Tsui H.-C.T."/>
            <person name="Winkler M.E."/>
        </authorList>
    </citation>
    <scope>NUCLEOTIDE SEQUENCE</scope>
</reference>
<sequence>MAKGTLEVGGTAEGGKMASLEVEQSSTGGVAGALIVDNNDTDKQAIVVEAANIDADVMDITMDAVTTAKGIDITADGLTTGSALYIDSDSSSTSTRSIASVIQNHASATGSTALTLQSDAGRGLFIDSNLAAGGPSIEIDSEKTTTNCVSINADPSTTGYVMDITADGLTTGGALKIDSDSSSTSTRSIVEVIQNNTAATGSTALKVQQDSSGDAAVFEGGRVRVTKGGSAFQTALHHAWVMGG</sequence>
<protein>
    <submittedName>
        <fullName evidence="1">Uncharacterized protein</fullName>
    </submittedName>
</protein>